<keyword evidence="3 9" id="KW-0808">Transferase</keyword>
<feature type="domain" description="HTH HARE-type" evidence="8">
    <location>
        <begin position="13"/>
        <end position="80"/>
    </location>
</feature>
<keyword evidence="10" id="KW-1185">Reference proteome</keyword>
<evidence type="ECO:0000256" key="6">
    <source>
        <dbReference type="ARBA" id="ARBA00031937"/>
    </source>
</evidence>
<dbReference type="GO" id="GO:0000428">
    <property type="term" value="C:DNA-directed RNA polymerase complex"/>
    <property type="evidence" value="ECO:0007669"/>
    <property type="project" value="UniProtKB-KW"/>
</dbReference>
<comment type="similarity">
    <text evidence="1">Belongs to the RpoE family.</text>
</comment>
<evidence type="ECO:0000256" key="7">
    <source>
        <dbReference type="SAM" id="MobiDB-lite"/>
    </source>
</evidence>
<sequence>MKKKEHKNNFSDESMIDICYDILKENRLIPMPIKTLVKKVFQIKKIDIKNYEKFSQLYLDIVSSGRFMFYGNDLWGIKKNNLFLLDKNNFVSEEAVKEKKISSASEKEDIIDFDEFVLDKTNDLEDDSIIKDDDKEEINSPEQEELDSVISSDDLKNNDIENDDDSLENDIDIDDSESIEN</sequence>
<keyword evidence="5" id="KW-0804">Transcription</keyword>
<dbReference type="GO" id="GO:0003899">
    <property type="term" value="F:DNA-directed RNA polymerase activity"/>
    <property type="evidence" value="ECO:0007669"/>
    <property type="project" value="UniProtKB-EC"/>
</dbReference>
<evidence type="ECO:0000256" key="2">
    <source>
        <dbReference type="ARBA" id="ARBA00022478"/>
    </source>
</evidence>
<dbReference type="RefSeq" id="WP_138107990.1">
    <property type="nucleotide sequence ID" value="NZ_VBRA02000007.1"/>
</dbReference>
<evidence type="ECO:0000256" key="5">
    <source>
        <dbReference type="ARBA" id="ARBA00023163"/>
    </source>
</evidence>
<protein>
    <recommendedName>
        <fullName evidence="6">RNAP delta factor</fullName>
    </recommendedName>
</protein>
<evidence type="ECO:0000256" key="1">
    <source>
        <dbReference type="ARBA" id="ARBA00009828"/>
    </source>
</evidence>
<proteinExistence type="inferred from homology"/>
<evidence type="ECO:0000256" key="4">
    <source>
        <dbReference type="ARBA" id="ARBA00022695"/>
    </source>
</evidence>
<dbReference type="InterPro" id="IPR038087">
    <property type="entry name" value="RNAP_delta_N_dom_sf"/>
</dbReference>
<dbReference type="InterPro" id="IPR029757">
    <property type="entry name" value="RpoE"/>
</dbReference>
<feature type="compositionally biased region" description="Acidic residues" evidence="7">
    <location>
        <begin position="160"/>
        <end position="181"/>
    </location>
</feature>
<evidence type="ECO:0000313" key="10">
    <source>
        <dbReference type="Proteomes" id="UP001192346"/>
    </source>
</evidence>
<dbReference type="PROSITE" id="PS51913">
    <property type="entry name" value="HTH_HARE"/>
    <property type="match status" value="1"/>
</dbReference>
<gene>
    <name evidence="9" type="primary">rpoE</name>
    <name evidence="9" type="ORF">FEF22_000895</name>
</gene>
<accession>A0ABS5BIE1</accession>
<dbReference type="Proteomes" id="UP001192346">
    <property type="component" value="Unassembled WGS sequence"/>
</dbReference>
<name>A0ABS5BIE1_9MOLU</name>
<evidence type="ECO:0000313" key="9">
    <source>
        <dbReference type="EMBL" id="MBP3059345.1"/>
    </source>
</evidence>
<dbReference type="Gene3D" id="1.10.10.1250">
    <property type="entry name" value="RNA polymerase, subunit delta, N-terminal domain"/>
    <property type="match status" value="1"/>
</dbReference>
<reference evidence="9" key="1">
    <citation type="submission" date="2019-10" db="EMBL/GenBank/DDBJ databases">
        <title>Whole Genome Sequencing and Characterization of Texas Phoenix Palm Decline Phytoplasma Belongs to Lethal Yellowing (16SrIV) Group.</title>
        <authorList>
            <person name="Bao M."/>
        </authorList>
    </citation>
    <scope>NUCLEOTIDE SEQUENCE [LARGE SCALE GENOMIC DNA]</scope>
    <source>
        <strain evidence="9">ACPD</strain>
    </source>
</reference>
<keyword evidence="4 9" id="KW-0548">Nucleotidyltransferase</keyword>
<comment type="caution">
    <text evidence="9">The sequence shown here is derived from an EMBL/GenBank/DDBJ whole genome shotgun (WGS) entry which is preliminary data.</text>
</comment>
<evidence type="ECO:0000256" key="3">
    <source>
        <dbReference type="ARBA" id="ARBA00022679"/>
    </source>
</evidence>
<dbReference type="EMBL" id="VBRA02000007">
    <property type="protein sequence ID" value="MBP3059345.1"/>
    <property type="molecule type" value="Genomic_DNA"/>
</dbReference>
<dbReference type="NCBIfam" id="TIGR04567">
    <property type="entry name" value="RNAP_delt_lowGC"/>
    <property type="match status" value="1"/>
</dbReference>
<keyword evidence="2 9" id="KW-0240">DNA-directed RNA polymerase</keyword>
<feature type="region of interest" description="Disordered" evidence="7">
    <location>
        <begin position="127"/>
        <end position="181"/>
    </location>
</feature>
<evidence type="ECO:0000259" key="8">
    <source>
        <dbReference type="PROSITE" id="PS51913"/>
    </source>
</evidence>
<dbReference type="InterPro" id="IPR007759">
    <property type="entry name" value="Asxl_HARE-HTH"/>
</dbReference>
<organism evidence="9 10">
    <name type="scientific">Texas Phoenix palm phytoplasma</name>
    <dbReference type="NCBI Taxonomy" id="176709"/>
    <lineage>
        <taxon>Bacteria</taxon>
        <taxon>Bacillati</taxon>
        <taxon>Mycoplasmatota</taxon>
        <taxon>Mollicutes</taxon>
        <taxon>Acholeplasmatales</taxon>
        <taxon>Acholeplasmataceae</taxon>
        <taxon>Candidatus Phytoplasma</taxon>
        <taxon>16SrIV (Coconut lethal yellows group)</taxon>
    </lineage>
</organism>